<proteinExistence type="predicted"/>
<evidence type="ECO:0000313" key="2">
    <source>
        <dbReference type="Proteomes" id="UP000308600"/>
    </source>
</evidence>
<dbReference type="EMBL" id="ML208332">
    <property type="protein sequence ID" value="TFK69332.1"/>
    <property type="molecule type" value="Genomic_DNA"/>
</dbReference>
<keyword evidence="2" id="KW-1185">Reference proteome</keyword>
<dbReference type="Proteomes" id="UP000308600">
    <property type="component" value="Unassembled WGS sequence"/>
</dbReference>
<gene>
    <name evidence="1" type="ORF">BDN72DRAFT_878497</name>
</gene>
<evidence type="ECO:0000313" key="1">
    <source>
        <dbReference type="EMBL" id="TFK69332.1"/>
    </source>
</evidence>
<reference evidence="1 2" key="1">
    <citation type="journal article" date="2019" name="Nat. Ecol. Evol.">
        <title>Megaphylogeny resolves global patterns of mushroom evolution.</title>
        <authorList>
            <person name="Varga T."/>
            <person name="Krizsan K."/>
            <person name="Foldi C."/>
            <person name="Dima B."/>
            <person name="Sanchez-Garcia M."/>
            <person name="Sanchez-Ramirez S."/>
            <person name="Szollosi G.J."/>
            <person name="Szarkandi J.G."/>
            <person name="Papp V."/>
            <person name="Albert L."/>
            <person name="Andreopoulos W."/>
            <person name="Angelini C."/>
            <person name="Antonin V."/>
            <person name="Barry K.W."/>
            <person name="Bougher N.L."/>
            <person name="Buchanan P."/>
            <person name="Buyck B."/>
            <person name="Bense V."/>
            <person name="Catcheside P."/>
            <person name="Chovatia M."/>
            <person name="Cooper J."/>
            <person name="Damon W."/>
            <person name="Desjardin D."/>
            <person name="Finy P."/>
            <person name="Geml J."/>
            <person name="Haridas S."/>
            <person name="Hughes K."/>
            <person name="Justo A."/>
            <person name="Karasinski D."/>
            <person name="Kautmanova I."/>
            <person name="Kiss B."/>
            <person name="Kocsube S."/>
            <person name="Kotiranta H."/>
            <person name="LaButti K.M."/>
            <person name="Lechner B.E."/>
            <person name="Liimatainen K."/>
            <person name="Lipzen A."/>
            <person name="Lukacs Z."/>
            <person name="Mihaltcheva S."/>
            <person name="Morgado L.N."/>
            <person name="Niskanen T."/>
            <person name="Noordeloos M.E."/>
            <person name="Ohm R.A."/>
            <person name="Ortiz-Santana B."/>
            <person name="Ovrebo C."/>
            <person name="Racz N."/>
            <person name="Riley R."/>
            <person name="Savchenko A."/>
            <person name="Shiryaev A."/>
            <person name="Soop K."/>
            <person name="Spirin V."/>
            <person name="Szebenyi C."/>
            <person name="Tomsovsky M."/>
            <person name="Tulloss R.E."/>
            <person name="Uehling J."/>
            <person name="Grigoriev I.V."/>
            <person name="Vagvolgyi C."/>
            <person name="Papp T."/>
            <person name="Martin F.M."/>
            <person name="Miettinen O."/>
            <person name="Hibbett D.S."/>
            <person name="Nagy L.G."/>
        </authorList>
    </citation>
    <scope>NUCLEOTIDE SEQUENCE [LARGE SCALE GENOMIC DNA]</scope>
    <source>
        <strain evidence="1 2">NL-1719</strain>
    </source>
</reference>
<protein>
    <submittedName>
        <fullName evidence="1">Uncharacterized protein</fullName>
    </submittedName>
</protein>
<organism evidence="1 2">
    <name type="scientific">Pluteus cervinus</name>
    <dbReference type="NCBI Taxonomy" id="181527"/>
    <lineage>
        <taxon>Eukaryota</taxon>
        <taxon>Fungi</taxon>
        <taxon>Dikarya</taxon>
        <taxon>Basidiomycota</taxon>
        <taxon>Agaricomycotina</taxon>
        <taxon>Agaricomycetes</taxon>
        <taxon>Agaricomycetidae</taxon>
        <taxon>Agaricales</taxon>
        <taxon>Pluteineae</taxon>
        <taxon>Pluteaceae</taxon>
        <taxon>Pluteus</taxon>
    </lineage>
</organism>
<sequence>MKRGLIFLVILSIILVGKAVNLEQCLVDFKNEKLPNATVDDGRDNHGNTVSSFTNATALTYHACVKLCGAGQEPASWTVISQQFSAWLLPWLALLSQLPFGARDPLDNLGSIVLTVGSPTLAAYSLAITVMNGRWIAQHFDTVESDTAENVVRVLSRLQQSPLRIVEGQGLDSLVALRENDPWWEAMLKHLSVAHTWSISAVTSIAWVVIAYVFTVVDSFSPDSTQALNADGQGIGSQWLFLLAVVVGWLQLSPKCDADSAHQAFEETKHMVFVQDTSTSENKRLEDSSQHPLKLLKHIDWQSSLRRDEYRAPPMFNYARVLPWTLNVSKVSEAFRRAEPEQHPGMGDIWDSGVLWRIALSSFFALGLQWGTTGAALVVVMLTPTIGLGCRSASFLIYGGLSSVIWFFMMVSTFLTFGATRMYESQLTPTRSQRFTRFLFKWSAILLRRFCKLAAIINALWIIVFCFFQFTNFFNRCWCNGSVLKWGVDKAYIVIQFTTQDRSAMTQAWIGGVGLGVGSAAIFACFIALQLNPPMPKSRGSLIRENQRVESPQIPPNPTGYEALPSDSGQSPESSRIPPNSTGYEAIPSDSGQSPESSQIPLETIRSS</sequence>
<accession>A0ACD3AUS8</accession>
<name>A0ACD3AUS8_9AGAR</name>